<gene>
    <name evidence="1" type="ORF">KILIM_058_00210</name>
</gene>
<dbReference type="RefSeq" id="WP_006593701.1">
    <property type="nucleotide sequence ID" value="NZ_BAHD01000058.1"/>
</dbReference>
<reference evidence="1 2" key="1">
    <citation type="submission" date="2012-08" db="EMBL/GenBank/DDBJ databases">
        <title>Whole genome shotgun sequence of Kineosphaera limosa NBRC 100340.</title>
        <authorList>
            <person name="Yoshida I."/>
            <person name="Isaki S."/>
            <person name="Hosoyama A."/>
            <person name="Tsuchikane K."/>
            <person name="Katsumata H."/>
            <person name="Ando Y."/>
            <person name="Ohji S."/>
            <person name="Hamada M."/>
            <person name="Tamura T."/>
            <person name="Yamazoe A."/>
            <person name="Yamazaki S."/>
            <person name="Fujita N."/>
        </authorList>
    </citation>
    <scope>NUCLEOTIDE SEQUENCE [LARGE SCALE GENOMIC DNA]</scope>
    <source>
        <strain evidence="1 2">NBRC 100340</strain>
    </source>
</reference>
<proteinExistence type="predicted"/>
<name>K6XEB5_9MICO</name>
<dbReference type="AlphaFoldDB" id="K6XEB5"/>
<keyword evidence="2" id="KW-1185">Reference proteome</keyword>
<dbReference type="EMBL" id="BAHD01000058">
    <property type="protein sequence ID" value="GAB97169.1"/>
    <property type="molecule type" value="Genomic_DNA"/>
</dbReference>
<evidence type="ECO:0000313" key="2">
    <source>
        <dbReference type="Proteomes" id="UP000008366"/>
    </source>
</evidence>
<evidence type="ECO:0000313" key="1">
    <source>
        <dbReference type="EMBL" id="GAB97169.1"/>
    </source>
</evidence>
<comment type="caution">
    <text evidence="1">The sequence shown here is derived from an EMBL/GenBank/DDBJ whole genome shotgun (WGS) entry which is preliminary data.</text>
</comment>
<accession>K6XEB5</accession>
<sequence>MPVPARANTVISLDRLRLAMVRNSSAARRNGEQVPVDPLVAAAQAQARALRDVRTAAPATDHQP</sequence>
<protein>
    <submittedName>
        <fullName evidence="1">Uncharacterized protein</fullName>
    </submittedName>
</protein>
<organism evidence="1 2">
    <name type="scientific">Kineosphaera limosa NBRC 100340</name>
    <dbReference type="NCBI Taxonomy" id="1184609"/>
    <lineage>
        <taxon>Bacteria</taxon>
        <taxon>Bacillati</taxon>
        <taxon>Actinomycetota</taxon>
        <taxon>Actinomycetes</taxon>
        <taxon>Micrococcales</taxon>
        <taxon>Dermatophilaceae</taxon>
        <taxon>Kineosphaera</taxon>
    </lineage>
</organism>
<dbReference type="Proteomes" id="UP000008366">
    <property type="component" value="Unassembled WGS sequence"/>
</dbReference>